<reference evidence="1 2" key="1">
    <citation type="submission" date="2018-11" db="EMBL/GenBank/DDBJ databases">
        <title>Genome sequencing and assembly of Clostridium tagluense strain A121.</title>
        <authorList>
            <person name="Murakami T."/>
            <person name="Segawa T."/>
            <person name="Shcherbakova V.A."/>
            <person name="Mori H."/>
            <person name="Yoshimura Y."/>
        </authorList>
    </citation>
    <scope>NUCLEOTIDE SEQUENCE [LARGE SCALE GENOMIC DNA]</scope>
    <source>
        <strain evidence="1 2">A121</strain>
    </source>
</reference>
<evidence type="ECO:0000313" key="2">
    <source>
        <dbReference type="Proteomes" id="UP000287872"/>
    </source>
</evidence>
<evidence type="ECO:0000313" key="1">
    <source>
        <dbReference type="EMBL" id="GCD09988.1"/>
    </source>
</evidence>
<dbReference type="Proteomes" id="UP000287872">
    <property type="component" value="Unassembled WGS sequence"/>
</dbReference>
<dbReference type="GeneID" id="77240980"/>
<evidence type="ECO:0008006" key="3">
    <source>
        <dbReference type="Google" id="ProtNLM"/>
    </source>
</evidence>
<accession>A0A401UKD0</accession>
<organism evidence="1 2">
    <name type="scientific">Clostridium tagluense</name>
    <dbReference type="NCBI Taxonomy" id="360422"/>
    <lineage>
        <taxon>Bacteria</taxon>
        <taxon>Bacillati</taxon>
        <taxon>Bacillota</taxon>
        <taxon>Clostridia</taxon>
        <taxon>Eubacteriales</taxon>
        <taxon>Clostridiaceae</taxon>
        <taxon>Clostridium</taxon>
    </lineage>
</organism>
<comment type="caution">
    <text evidence="1">The sequence shown here is derived from an EMBL/GenBank/DDBJ whole genome shotgun (WGS) entry which is preliminary data.</text>
</comment>
<sequence>MNSREKYLGSKEEFYFFLKDEVIKLFKDKLKIEGTRVVIPDNEELDYQIKFDSDENYGDFTIKVKWGEKPEQLEDFEENTNDNEDNTFEF</sequence>
<gene>
    <name evidence="1" type="ORF">Ctaglu_16110</name>
</gene>
<protein>
    <recommendedName>
        <fullName evidence="3">Amphi-Trp domain-containing protein</fullName>
    </recommendedName>
</protein>
<dbReference type="EMBL" id="BHYK01000007">
    <property type="protein sequence ID" value="GCD09988.1"/>
    <property type="molecule type" value="Genomic_DNA"/>
</dbReference>
<keyword evidence="2" id="KW-1185">Reference proteome</keyword>
<dbReference type="RefSeq" id="WP_124999923.1">
    <property type="nucleotide sequence ID" value="NZ_BHYK01000007.1"/>
</dbReference>
<name>A0A401UKD0_9CLOT</name>
<proteinExistence type="predicted"/>
<dbReference type="OrthoDB" id="1957143at2"/>
<dbReference type="AlphaFoldDB" id="A0A401UKD0"/>